<keyword evidence="4" id="KW-0963">Cytoplasm</keyword>
<accession>A0A4R3KTW7</accession>
<evidence type="ECO:0000259" key="6">
    <source>
        <dbReference type="PROSITE" id="PS51350"/>
    </source>
</evidence>
<evidence type="ECO:0000313" key="7">
    <source>
        <dbReference type="EMBL" id="TCS88477.1"/>
    </source>
</evidence>
<protein>
    <recommendedName>
        <fullName evidence="3">Phosphocarrier protein HPr</fullName>
    </recommendedName>
</protein>
<dbReference type="InterPro" id="IPR002114">
    <property type="entry name" value="PTS_HPr_Ser_P_site"/>
</dbReference>
<comment type="subcellular location">
    <subcellularLocation>
        <location evidence="2">Cytoplasm</location>
    </subcellularLocation>
</comment>
<sequence>MIKRNVILNNKTGLHARPAALFVKEANKYISDIYVESKGTRVDGKSIIGVMSLGAFHGEEITLIAKGEDEEEAIESLTNLIEYGLDAIDE</sequence>
<evidence type="ECO:0000256" key="1">
    <source>
        <dbReference type="ARBA" id="ARBA00003681"/>
    </source>
</evidence>
<comment type="function">
    <text evidence="1">General (non sugar-specific) component of the phosphoenolpyruvate-dependent sugar phosphotransferase system (sugar PTS). This major carbohydrate active-transport system catalyzes the phosphorylation of incoming sugar substrates concomitantly with their translocation across the cell membrane. The phosphoryl group from phosphoenolpyruvate (PEP) is transferred to the phosphoryl carrier protein HPr by enzyme I. Phospho-HPr then transfers it to the PTS EIIA domain.</text>
</comment>
<dbReference type="InterPro" id="IPR050399">
    <property type="entry name" value="HPr"/>
</dbReference>
<dbReference type="PANTHER" id="PTHR33705">
    <property type="entry name" value="PHOSPHOCARRIER PROTEIN HPR"/>
    <property type="match status" value="1"/>
</dbReference>
<keyword evidence="8" id="KW-1185">Reference proteome</keyword>
<dbReference type="Gene3D" id="3.30.1340.10">
    <property type="entry name" value="HPr-like"/>
    <property type="match status" value="1"/>
</dbReference>
<dbReference type="InterPro" id="IPR001020">
    <property type="entry name" value="PTS_HPr_His_P_site"/>
</dbReference>
<evidence type="ECO:0000256" key="4">
    <source>
        <dbReference type="ARBA" id="ARBA00022490"/>
    </source>
</evidence>
<reference evidence="7 8" key="1">
    <citation type="submission" date="2019-03" db="EMBL/GenBank/DDBJ databases">
        <title>Genomic Encyclopedia of Type Strains, Phase IV (KMG-IV): sequencing the most valuable type-strain genomes for metagenomic binning, comparative biology and taxonomic classification.</title>
        <authorList>
            <person name="Goeker M."/>
        </authorList>
    </citation>
    <scope>NUCLEOTIDE SEQUENCE [LARGE SCALE GENOMIC DNA]</scope>
    <source>
        <strain evidence="7 8">DSM 26752</strain>
    </source>
</reference>
<dbReference type="RefSeq" id="WP_132027955.1">
    <property type="nucleotide sequence ID" value="NZ_CP068564.1"/>
</dbReference>
<gene>
    <name evidence="7" type="ORF">EDD65_1089</name>
</gene>
<dbReference type="PRINTS" id="PR00107">
    <property type="entry name" value="PHOSPHOCPHPR"/>
</dbReference>
<dbReference type="OrthoDB" id="9809047at2"/>
<evidence type="ECO:0000256" key="3">
    <source>
        <dbReference type="ARBA" id="ARBA00020422"/>
    </source>
</evidence>
<dbReference type="InterPro" id="IPR035895">
    <property type="entry name" value="HPr-like_sf"/>
</dbReference>
<evidence type="ECO:0000313" key="8">
    <source>
        <dbReference type="Proteomes" id="UP000294567"/>
    </source>
</evidence>
<dbReference type="Pfam" id="PF00381">
    <property type="entry name" value="PTS-HPr"/>
    <property type="match status" value="1"/>
</dbReference>
<proteinExistence type="predicted"/>
<dbReference type="PROSITE" id="PS00369">
    <property type="entry name" value="PTS_HPR_HIS"/>
    <property type="match status" value="1"/>
</dbReference>
<organism evidence="7 8">
    <name type="scientific">Keratinibaculum paraultunense</name>
    <dbReference type="NCBI Taxonomy" id="1278232"/>
    <lineage>
        <taxon>Bacteria</taxon>
        <taxon>Bacillati</taxon>
        <taxon>Bacillota</taxon>
        <taxon>Tissierellia</taxon>
        <taxon>Tissierellales</taxon>
        <taxon>Tepidimicrobiaceae</taxon>
        <taxon>Keratinibaculum</taxon>
    </lineage>
</organism>
<comment type="caution">
    <text evidence="7">The sequence shown here is derived from an EMBL/GenBank/DDBJ whole genome shotgun (WGS) entry which is preliminary data.</text>
</comment>
<evidence type="ECO:0000256" key="5">
    <source>
        <dbReference type="ARBA" id="ARBA00022683"/>
    </source>
</evidence>
<dbReference type="CDD" id="cd00367">
    <property type="entry name" value="PTS-HPr_like"/>
    <property type="match status" value="1"/>
</dbReference>
<dbReference type="SUPFAM" id="SSF55594">
    <property type="entry name" value="HPr-like"/>
    <property type="match status" value="1"/>
</dbReference>
<dbReference type="PROSITE" id="PS00589">
    <property type="entry name" value="PTS_HPR_SER"/>
    <property type="match status" value="1"/>
</dbReference>
<keyword evidence="5" id="KW-0598">Phosphotransferase system</keyword>
<evidence type="ECO:0000256" key="2">
    <source>
        <dbReference type="ARBA" id="ARBA00004496"/>
    </source>
</evidence>
<dbReference type="AlphaFoldDB" id="A0A4R3KTW7"/>
<dbReference type="Proteomes" id="UP000294567">
    <property type="component" value="Unassembled WGS sequence"/>
</dbReference>
<dbReference type="EMBL" id="SMAE01000008">
    <property type="protein sequence ID" value="TCS88477.1"/>
    <property type="molecule type" value="Genomic_DNA"/>
</dbReference>
<dbReference type="PROSITE" id="PS51350">
    <property type="entry name" value="PTS_HPR_DOM"/>
    <property type="match status" value="1"/>
</dbReference>
<dbReference type="PANTHER" id="PTHR33705:SF2">
    <property type="entry name" value="PHOSPHOCARRIER PROTEIN NPR"/>
    <property type="match status" value="1"/>
</dbReference>
<dbReference type="NCBIfam" id="TIGR01003">
    <property type="entry name" value="PTS_HPr_family"/>
    <property type="match status" value="1"/>
</dbReference>
<feature type="domain" description="HPr" evidence="6">
    <location>
        <begin position="1"/>
        <end position="90"/>
    </location>
</feature>
<name>A0A4R3KTW7_9FIRM</name>
<dbReference type="GO" id="GO:0009401">
    <property type="term" value="P:phosphoenolpyruvate-dependent sugar phosphotransferase system"/>
    <property type="evidence" value="ECO:0007669"/>
    <property type="project" value="UniProtKB-KW"/>
</dbReference>
<dbReference type="InterPro" id="IPR000032">
    <property type="entry name" value="HPr-like"/>
</dbReference>
<dbReference type="GO" id="GO:0005737">
    <property type="term" value="C:cytoplasm"/>
    <property type="evidence" value="ECO:0007669"/>
    <property type="project" value="UniProtKB-SubCell"/>
</dbReference>